<dbReference type="Proteomes" id="UP000066480">
    <property type="component" value="Chromosome"/>
</dbReference>
<gene>
    <name evidence="1" type="ORF">VV02_13320</name>
</gene>
<reference evidence="1 2" key="1">
    <citation type="submission" date="2015-03" db="EMBL/GenBank/DDBJ databases">
        <title>Luteipulveratus halotolerans sp. nov., a novel actinobacterium (Dermacoccaceae) from Sarawak, Malaysia.</title>
        <authorList>
            <person name="Juboi H."/>
            <person name="Basik A."/>
            <person name="Shamsul S.S."/>
            <person name="Arnold P."/>
            <person name="Schmitt E.K."/>
            <person name="Sanglier J.-J."/>
            <person name="Yeo T."/>
        </authorList>
    </citation>
    <scope>NUCLEOTIDE SEQUENCE [LARGE SCALE GENOMIC DNA]</scope>
    <source>
        <strain evidence="1 2">MN07-A0370</strain>
    </source>
</reference>
<dbReference type="KEGG" id="lmoi:VV02_13320"/>
<evidence type="ECO:0000313" key="2">
    <source>
        <dbReference type="Proteomes" id="UP000066480"/>
    </source>
</evidence>
<protein>
    <submittedName>
        <fullName evidence="1">Uncharacterized protein</fullName>
    </submittedName>
</protein>
<sequence>MGDIGEIVNTTTQIFKILDNNVTTSMGKLATALPKDVDALATDGNWVRRDHAMILPLVWPAKYPELNDDDVVNLGLIWTYGGSVNGEGRYIKDAEAFATVGHISLGYTIDVSVRFADTGTPVGDEPIAMITGTFNVRQRRTLIGELPSCVIGFTLMGDGRGTMKELKIR</sequence>
<dbReference type="EMBL" id="CP011112">
    <property type="protein sequence ID" value="AKU16613.1"/>
    <property type="molecule type" value="Genomic_DNA"/>
</dbReference>
<organism evidence="1 2">
    <name type="scientific">Luteipulveratus mongoliensis</name>
    <dbReference type="NCBI Taxonomy" id="571913"/>
    <lineage>
        <taxon>Bacteria</taxon>
        <taxon>Bacillati</taxon>
        <taxon>Actinomycetota</taxon>
        <taxon>Actinomycetes</taxon>
        <taxon>Micrococcales</taxon>
        <taxon>Dermacoccaceae</taxon>
        <taxon>Luteipulveratus</taxon>
    </lineage>
</organism>
<dbReference type="STRING" id="571913.VV02_13320"/>
<dbReference type="RefSeq" id="WP_052592106.1">
    <property type="nucleotide sequence ID" value="NZ_CP011112.1"/>
</dbReference>
<accession>A0A0K1JJ38</accession>
<proteinExistence type="predicted"/>
<dbReference type="AlphaFoldDB" id="A0A0K1JJ38"/>
<keyword evidence="2" id="KW-1185">Reference proteome</keyword>
<evidence type="ECO:0000313" key="1">
    <source>
        <dbReference type="EMBL" id="AKU16613.1"/>
    </source>
</evidence>
<name>A0A0K1JJ38_9MICO</name>